<dbReference type="InterPro" id="IPR009057">
    <property type="entry name" value="Homeodomain-like_sf"/>
</dbReference>
<keyword evidence="1" id="KW-0805">Transcription regulation</keyword>
<feature type="domain" description="HTH tetR-type" evidence="5">
    <location>
        <begin position="14"/>
        <end position="74"/>
    </location>
</feature>
<comment type="caution">
    <text evidence="6">The sequence shown here is derived from an EMBL/GenBank/DDBJ whole genome shotgun (WGS) entry which is preliminary data.</text>
</comment>
<dbReference type="InterPro" id="IPR036271">
    <property type="entry name" value="Tet_transcr_reg_TetR-rel_C_sf"/>
</dbReference>
<reference evidence="6 7" key="1">
    <citation type="journal article" date="2019" name="Int. J. Syst. Evol. Microbiol.">
        <title>The Global Catalogue of Microorganisms (GCM) 10K type strain sequencing project: providing services to taxonomists for standard genome sequencing and annotation.</title>
        <authorList>
            <consortium name="The Broad Institute Genomics Platform"/>
            <consortium name="The Broad Institute Genome Sequencing Center for Infectious Disease"/>
            <person name="Wu L."/>
            <person name="Ma J."/>
        </authorList>
    </citation>
    <scope>NUCLEOTIDE SEQUENCE [LARGE SCALE GENOMIC DNA]</scope>
    <source>
        <strain evidence="6 7">JCM 14718</strain>
    </source>
</reference>
<organism evidence="6 7">
    <name type="scientific">Fodinicola feengrottensis</name>
    <dbReference type="NCBI Taxonomy" id="435914"/>
    <lineage>
        <taxon>Bacteria</taxon>
        <taxon>Bacillati</taxon>
        <taxon>Actinomycetota</taxon>
        <taxon>Actinomycetes</taxon>
        <taxon>Mycobacteriales</taxon>
        <taxon>Fodinicola</taxon>
    </lineage>
</organism>
<gene>
    <name evidence="6" type="ORF">GCM10009765_29910</name>
</gene>
<dbReference type="Pfam" id="PF00440">
    <property type="entry name" value="TetR_N"/>
    <property type="match status" value="1"/>
</dbReference>
<dbReference type="Gene3D" id="1.10.10.60">
    <property type="entry name" value="Homeodomain-like"/>
    <property type="match status" value="1"/>
</dbReference>
<dbReference type="RefSeq" id="WP_344310745.1">
    <property type="nucleotide sequence ID" value="NZ_BAAANY010000009.1"/>
</dbReference>
<dbReference type="Gene3D" id="1.10.357.10">
    <property type="entry name" value="Tetracycline Repressor, domain 2"/>
    <property type="match status" value="1"/>
</dbReference>
<dbReference type="SUPFAM" id="SSF48498">
    <property type="entry name" value="Tetracyclin repressor-like, C-terminal domain"/>
    <property type="match status" value="1"/>
</dbReference>
<sequence>MSEAKRAGGRPRDPDNDTAILQAALELLIERGADGASIEQVAKRAGVARLTVYRRFANKEELLIKAVETARTIAAPRLAELASLSVEELVEAWALAMAQPGARNLLARLLGTLPDNPRLFGTYWEAYIEPRRAIFAVVVERERDAGRLPADTDPELFQDTVAGTLFYRLMVNPVEVTVDQMRDYLRAVLHQLGYRADPTATVPRRRDPQAE</sequence>
<dbReference type="InterPro" id="IPR011075">
    <property type="entry name" value="TetR_C"/>
</dbReference>
<keyword evidence="7" id="KW-1185">Reference proteome</keyword>
<dbReference type="PANTHER" id="PTHR30055:SF148">
    <property type="entry name" value="TETR-FAMILY TRANSCRIPTIONAL REGULATOR"/>
    <property type="match status" value="1"/>
</dbReference>
<feature type="DNA-binding region" description="H-T-H motif" evidence="4">
    <location>
        <begin position="37"/>
        <end position="56"/>
    </location>
</feature>
<proteinExistence type="predicted"/>
<dbReference type="PRINTS" id="PR00455">
    <property type="entry name" value="HTHTETR"/>
</dbReference>
<dbReference type="PROSITE" id="PS50977">
    <property type="entry name" value="HTH_TETR_2"/>
    <property type="match status" value="1"/>
</dbReference>
<dbReference type="Pfam" id="PF16859">
    <property type="entry name" value="TetR_C_11"/>
    <property type="match status" value="1"/>
</dbReference>
<evidence type="ECO:0000256" key="1">
    <source>
        <dbReference type="ARBA" id="ARBA00023015"/>
    </source>
</evidence>
<accession>A0ABN2GXW7</accession>
<evidence type="ECO:0000256" key="3">
    <source>
        <dbReference type="ARBA" id="ARBA00023163"/>
    </source>
</evidence>
<evidence type="ECO:0000313" key="7">
    <source>
        <dbReference type="Proteomes" id="UP001500618"/>
    </source>
</evidence>
<evidence type="ECO:0000313" key="6">
    <source>
        <dbReference type="EMBL" id="GAA1678665.1"/>
    </source>
</evidence>
<dbReference type="EMBL" id="BAAANY010000009">
    <property type="protein sequence ID" value="GAA1678665.1"/>
    <property type="molecule type" value="Genomic_DNA"/>
</dbReference>
<dbReference type="InterPro" id="IPR001647">
    <property type="entry name" value="HTH_TetR"/>
</dbReference>
<keyword evidence="2 4" id="KW-0238">DNA-binding</keyword>
<name>A0ABN2GXW7_9ACTN</name>
<dbReference type="Proteomes" id="UP001500618">
    <property type="component" value="Unassembled WGS sequence"/>
</dbReference>
<evidence type="ECO:0000256" key="2">
    <source>
        <dbReference type="ARBA" id="ARBA00023125"/>
    </source>
</evidence>
<protein>
    <submittedName>
        <fullName evidence="6">TetR/AcrR family transcriptional regulator</fullName>
    </submittedName>
</protein>
<dbReference type="SUPFAM" id="SSF46689">
    <property type="entry name" value="Homeodomain-like"/>
    <property type="match status" value="1"/>
</dbReference>
<dbReference type="PANTHER" id="PTHR30055">
    <property type="entry name" value="HTH-TYPE TRANSCRIPTIONAL REGULATOR RUTR"/>
    <property type="match status" value="1"/>
</dbReference>
<keyword evidence="3" id="KW-0804">Transcription</keyword>
<dbReference type="InterPro" id="IPR050109">
    <property type="entry name" value="HTH-type_TetR-like_transc_reg"/>
</dbReference>
<evidence type="ECO:0000259" key="5">
    <source>
        <dbReference type="PROSITE" id="PS50977"/>
    </source>
</evidence>
<evidence type="ECO:0000256" key="4">
    <source>
        <dbReference type="PROSITE-ProRule" id="PRU00335"/>
    </source>
</evidence>